<feature type="transmembrane region" description="Helical" evidence="8">
    <location>
        <begin position="107"/>
        <end position="125"/>
    </location>
</feature>
<dbReference type="Proteomes" id="UP000271573">
    <property type="component" value="Chromosome"/>
</dbReference>
<dbReference type="RefSeq" id="WP_197715190.1">
    <property type="nucleotide sequence ID" value="NZ_AP019307.1"/>
</dbReference>
<dbReference type="EMBL" id="AP019307">
    <property type="protein sequence ID" value="BBH18111.1"/>
    <property type="molecule type" value="Genomic_DNA"/>
</dbReference>
<evidence type="ECO:0000256" key="3">
    <source>
        <dbReference type="ARBA" id="ARBA00022448"/>
    </source>
</evidence>
<feature type="transmembrane region" description="Helical" evidence="8">
    <location>
        <begin position="291"/>
        <end position="312"/>
    </location>
</feature>
<reference evidence="9 10" key="1">
    <citation type="submission" date="2018-11" db="EMBL/GenBank/DDBJ databases">
        <title>Complete genome sequence of Nocardioides baekrokdamisoli strain KCTC 39748.</title>
        <authorList>
            <person name="Kang S.W."/>
            <person name="Lee K.C."/>
            <person name="Kim K.K."/>
            <person name="Kim J.S."/>
            <person name="Kim D.S."/>
            <person name="Ko S.H."/>
            <person name="Yang S.H."/>
            <person name="Shin Y.K."/>
            <person name="Lee J.S."/>
        </authorList>
    </citation>
    <scope>NUCLEOTIDE SEQUENCE [LARGE SCALE GENOMIC DNA]</scope>
    <source>
        <strain evidence="9 10">KCTC 39748</strain>
    </source>
</reference>
<comment type="subcellular location">
    <subcellularLocation>
        <location evidence="1">Cell membrane</location>
        <topology evidence="1">Multi-pass membrane protein</topology>
    </subcellularLocation>
</comment>
<dbReference type="GO" id="GO:0005886">
    <property type="term" value="C:plasma membrane"/>
    <property type="evidence" value="ECO:0007669"/>
    <property type="project" value="UniProtKB-SubCell"/>
</dbReference>
<evidence type="ECO:0000313" key="10">
    <source>
        <dbReference type="Proteomes" id="UP000271573"/>
    </source>
</evidence>
<dbReference type="AlphaFoldDB" id="A0A3G9IWP5"/>
<feature type="transmembrane region" description="Helical" evidence="8">
    <location>
        <begin position="203"/>
        <end position="225"/>
    </location>
</feature>
<dbReference type="FunFam" id="1.10.3470.10:FF:000001">
    <property type="entry name" value="Vitamin B12 ABC transporter permease BtuC"/>
    <property type="match status" value="1"/>
</dbReference>
<dbReference type="InterPro" id="IPR037294">
    <property type="entry name" value="ABC_BtuC-like"/>
</dbReference>
<keyword evidence="4" id="KW-1003">Cell membrane</keyword>
<evidence type="ECO:0000256" key="2">
    <source>
        <dbReference type="ARBA" id="ARBA00007935"/>
    </source>
</evidence>
<dbReference type="KEGG" id="nbe:Back2_23980"/>
<sequence>MSTGLTEPRDRGRWRVRISAAVVLGVLVGVVVLAACIGPVRIPASEVVSSISAHLFGTKSSTSPIDDAVIWDLRLPRIVLAALVGAMLSVSGAAYQGVLRNTLADPYLLGVAAGGGLGATVAIVLGVNGTLWLPLAAFVGSLGAVVMTYVIATSGSERGDRSVIILAGVAVAAMLTAIQTFLQQQHTDEIRQIYNWLLGSFSVATWGDVGLAAPYIVVSIVILMAHRRILDVLRVGADEAGTLGLHPTRTRLLIVGAATLGTAAAVSVSGLIGFVGIIVPHAFRLATSASYRVLMPLAMIGGAAFMVLADLIGRTIEAPTEVPIGVVTALVGAPAFLVILRSRRGRGGAL</sequence>
<feature type="transmembrane region" description="Helical" evidence="8">
    <location>
        <begin position="78"/>
        <end position="95"/>
    </location>
</feature>
<dbReference type="PANTHER" id="PTHR30472">
    <property type="entry name" value="FERRIC ENTEROBACTIN TRANSPORT SYSTEM PERMEASE PROTEIN"/>
    <property type="match status" value="1"/>
</dbReference>
<keyword evidence="10" id="KW-1185">Reference proteome</keyword>
<evidence type="ECO:0000256" key="1">
    <source>
        <dbReference type="ARBA" id="ARBA00004651"/>
    </source>
</evidence>
<dbReference type="PANTHER" id="PTHR30472:SF25">
    <property type="entry name" value="ABC TRANSPORTER PERMEASE PROTEIN MJ0876-RELATED"/>
    <property type="match status" value="1"/>
</dbReference>
<feature type="transmembrane region" description="Helical" evidence="8">
    <location>
        <begin position="252"/>
        <end position="279"/>
    </location>
</feature>
<evidence type="ECO:0000256" key="8">
    <source>
        <dbReference type="SAM" id="Phobius"/>
    </source>
</evidence>
<evidence type="ECO:0000256" key="6">
    <source>
        <dbReference type="ARBA" id="ARBA00022989"/>
    </source>
</evidence>
<comment type="similarity">
    <text evidence="2">Belongs to the binding-protein-dependent transport system permease family. FecCD subfamily.</text>
</comment>
<dbReference type="GO" id="GO:0022857">
    <property type="term" value="F:transmembrane transporter activity"/>
    <property type="evidence" value="ECO:0007669"/>
    <property type="project" value="InterPro"/>
</dbReference>
<evidence type="ECO:0000256" key="5">
    <source>
        <dbReference type="ARBA" id="ARBA00022692"/>
    </source>
</evidence>
<gene>
    <name evidence="9" type="ORF">Back2_23980</name>
</gene>
<evidence type="ECO:0000256" key="4">
    <source>
        <dbReference type="ARBA" id="ARBA00022475"/>
    </source>
</evidence>
<dbReference type="Pfam" id="PF01032">
    <property type="entry name" value="FecCD"/>
    <property type="match status" value="1"/>
</dbReference>
<protein>
    <submittedName>
        <fullName evidence="9">ABC transporter permease</fullName>
    </submittedName>
</protein>
<accession>A0A3G9IWP5</accession>
<dbReference type="Gene3D" id="1.10.3470.10">
    <property type="entry name" value="ABC transporter involved in vitamin B12 uptake, BtuC"/>
    <property type="match status" value="1"/>
</dbReference>
<keyword evidence="5 8" id="KW-0812">Transmembrane</keyword>
<dbReference type="SUPFAM" id="SSF81345">
    <property type="entry name" value="ABC transporter involved in vitamin B12 uptake, BtuC"/>
    <property type="match status" value="1"/>
</dbReference>
<proteinExistence type="inferred from homology"/>
<feature type="transmembrane region" description="Helical" evidence="8">
    <location>
        <begin position="163"/>
        <end position="183"/>
    </location>
</feature>
<feature type="transmembrane region" description="Helical" evidence="8">
    <location>
        <begin position="131"/>
        <end position="151"/>
    </location>
</feature>
<keyword evidence="7 8" id="KW-0472">Membrane</keyword>
<keyword evidence="3" id="KW-0813">Transport</keyword>
<feature type="transmembrane region" description="Helical" evidence="8">
    <location>
        <begin position="324"/>
        <end position="342"/>
    </location>
</feature>
<feature type="transmembrane region" description="Helical" evidence="8">
    <location>
        <begin position="21"/>
        <end position="42"/>
    </location>
</feature>
<organism evidence="9 10">
    <name type="scientific">Nocardioides baekrokdamisoli</name>
    <dbReference type="NCBI Taxonomy" id="1804624"/>
    <lineage>
        <taxon>Bacteria</taxon>
        <taxon>Bacillati</taxon>
        <taxon>Actinomycetota</taxon>
        <taxon>Actinomycetes</taxon>
        <taxon>Propionibacteriales</taxon>
        <taxon>Nocardioidaceae</taxon>
        <taxon>Nocardioides</taxon>
    </lineage>
</organism>
<evidence type="ECO:0000256" key="7">
    <source>
        <dbReference type="ARBA" id="ARBA00023136"/>
    </source>
</evidence>
<keyword evidence="6 8" id="KW-1133">Transmembrane helix</keyword>
<dbReference type="CDD" id="cd06550">
    <property type="entry name" value="TM_ABC_iron-siderophores_like"/>
    <property type="match status" value="1"/>
</dbReference>
<dbReference type="InterPro" id="IPR000522">
    <property type="entry name" value="ABC_transptr_permease_BtuC"/>
</dbReference>
<evidence type="ECO:0000313" key="9">
    <source>
        <dbReference type="EMBL" id="BBH18111.1"/>
    </source>
</evidence>
<name>A0A3G9IWP5_9ACTN</name>